<dbReference type="AlphaFoldDB" id="A0A378XX97"/>
<reference evidence="5 6" key="1">
    <citation type="submission" date="2018-06" db="EMBL/GenBank/DDBJ databases">
        <authorList>
            <consortium name="Pathogen Informatics"/>
            <person name="Doyle S."/>
        </authorList>
    </citation>
    <scope>NUCLEOTIDE SEQUENCE [LARGE SCALE GENOMIC DNA]</scope>
    <source>
        <strain evidence="5 6">NCTC10343</strain>
    </source>
</reference>
<protein>
    <submittedName>
        <fullName evidence="5">Integrase</fullName>
    </submittedName>
</protein>
<dbReference type="GO" id="GO:0003677">
    <property type="term" value="F:DNA binding"/>
    <property type="evidence" value="ECO:0007669"/>
    <property type="project" value="UniProtKB-KW"/>
</dbReference>
<dbReference type="Gene3D" id="1.10.443.10">
    <property type="entry name" value="Intergrase catalytic core"/>
    <property type="match status" value="1"/>
</dbReference>
<dbReference type="PANTHER" id="PTHR30349">
    <property type="entry name" value="PHAGE INTEGRASE-RELATED"/>
    <property type="match status" value="1"/>
</dbReference>
<sequence>MAWTEHLGGNKYKLVARDPSKVNKPKRSISVEVPKEIVKSERKTKQWLTLELAKWAAKVEAGKANKSEKVKFMDFVPIWKKGYAEKNMGKYTLKTNMWYIESFLLPEFGNVGIERITTLQLVTFFADLKRQDGKEYATNTKLNIYKAAKSIFDAAFTWEVITKNPIDGVQRPRAGKKEKKAMRSVKKSYSTTEVGTLLAALYSLPDRWRLYFTGSMLGGFRRGELLAIEWPDVSYGNQAIWIDKQITFNELGEKIEGEVKTEESEGWIAMPKWYMDQLKDFEKEWKKEAARCKDWKGENKQYVFHSGQGMMYYPTTPTVTWRKFLKKHNLPHVKLHGLRHTAGMLLRENGVDLKTIQERLRHTKIGTTADIYTHASDIISRAAADRLESFDPNK</sequence>
<feature type="domain" description="Tyr recombinase" evidence="4">
    <location>
        <begin position="184"/>
        <end position="385"/>
    </location>
</feature>
<dbReference type="EMBL" id="UGSC01000001">
    <property type="protein sequence ID" value="SUA68179.1"/>
    <property type="molecule type" value="Genomic_DNA"/>
</dbReference>
<dbReference type="InterPro" id="IPR002104">
    <property type="entry name" value="Integrase_catalytic"/>
</dbReference>
<dbReference type="GO" id="GO:0006310">
    <property type="term" value="P:DNA recombination"/>
    <property type="evidence" value="ECO:0007669"/>
    <property type="project" value="UniProtKB-KW"/>
</dbReference>
<dbReference type="PANTHER" id="PTHR30349:SF64">
    <property type="entry name" value="PROPHAGE INTEGRASE INTD-RELATED"/>
    <property type="match status" value="1"/>
</dbReference>
<evidence type="ECO:0000256" key="1">
    <source>
        <dbReference type="ARBA" id="ARBA00008857"/>
    </source>
</evidence>
<dbReference type="Proteomes" id="UP000254400">
    <property type="component" value="Unassembled WGS sequence"/>
</dbReference>
<dbReference type="InterPro" id="IPR013762">
    <property type="entry name" value="Integrase-like_cat_sf"/>
</dbReference>
<proteinExistence type="inferred from homology"/>
<dbReference type="GeneID" id="93350332"/>
<dbReference type="SUPFAM" id="SSF56349">
    <property type="entry name" value="DNA breaking-rejoining enzymes"/>
    <property type="match status" value="1"/>
</dbReference>
<gene>
    <name evidence="5" type="ORF">NCTC10343_01546</name>
</gene>
<dbReference type="InterPro" id="IPR050090">
    <property type="entry name" value="Tyrosine_recombinase_XerCD"/>
</dbReference>
<dbReference type="GO" id="GO:0015074">
    <property type="term" value="P:DNA integration"/>
    <property type="evidence" value="ECO:0007669"/>
    <property type="project" value="InterPro"/>
</dbReference>
<accession>A0A378XX97</accession>
<dbReference type="CDD" id="cd01189">
    <property type="entry name" value="INT_ICEBs1_C_like"/>
    <property type="match status" value="1"/>
</dbReference>
<evidence type="ECO:0000256" key="2">
    <source>
        <dbReference type="ARBA" id="ARBA00023125"/>
    </source>
</evidence>
<organism evidence="5 6">
    <name type="scientific">Paenibacillus polymyxa</name>
    <name type="common">Bacillus polymyxa</name>
    <dbReference type="NCBI Taxonomy" id="1406"/>
    <lineage>
        <taxon>Bacteria</taxon>
        <taxon>Bacillati</taxon>
        <taxon>Bacillota</taxon>
        <taxon>Bacilli</taxon>
        <taxon>Bacillales</taxon>
        <taxon>Paenibacillaceae</taxon>
        <taxon>Paenibacillus</taxon>
    </lineage>
</organism>
<comment type="similarity">
    <text evidence="1">Belongs to the 'phage' integrase family.</text>
</comment>
<dbReference type="RefSeq" id="WP_019686644.1">
    <property type="nucleotide sequence ID" value="NZ_CP036496.1"/>
</dbReference>
<dbReference type="Pfam" id="PF00589">
    <property type="entry name" value="Phage_integrase"/>
    <property type="match status" value="1"/>
</dbReference>
<evidence type="ECO:0000259" key="4">
    <source>
        <dbReference type="PROSITE" id="PS51898"/>
    </source>
</evidence>
<dbReference type="InterPro" id="IPR010998">
    <property type="entry name" value="Integrase_recombinase_N"/>
</dbReference>
<dbReference type="Gene3D" id="1.10.150.130">
    <property type="match status" value="1"/>
</dbReference>
<keyword evidence="2" id="KW-0238">DNA-binding</keyword>
<dbReference type="PROSITE" id="PS51898">
    <property type="entry name" value="TYR_RECOMBINASE"/>
    <property type="match status" value="1"/>
</dbReference>
<evidence type="ECO:0000256" key="3">
    <source>
        <dbReference type="ARBA" id="ARBA00023172"/>
    </source>
</evidence>
<evidence type="ECO:0000313" key="6">
    <source>
        <dbReference type="Proteomes" id="UP000254400"/>
    </source>
</evidence>
<name>A0A378XX97_PAEPO</name>
<dbReference type="InterPro" id="IPR011010">
    <property type="entry name" value="DNA_brk_join_enz"/>
</dbReference>
<keyword evidence="3" id="KW-0233">DNA recombination</keyword>
<evidence type="ECO:0000313" key="5">
    <source>
        <dbReference type="EMBL" id="SUA68179.1"/>
    </source>
</evidence>